<sequence>MTITLNHTIVPAYDKEASARFFAQIFGLKVEAPVGHFAAVHVNDQLTLDFADREEFESHHYAFYVSDEEFDAIFARVKDAGLEYSSDPMHQNKGQINYRNGGRGFYFYDLDGHNLEILTRV</sequence>
<evidence type="ECO:0000259" key="1">
    <source>
        <dbReference type="PROSITE" id="PS51819"/>
    </source>
</evidence>
<protein>
    <submittedName>
        <fullName evidence="2">Bleomycin resistance protein</fullName>
    </submittedName>
</protein>
<dbReference type="InterPro" id="IPR004360">
    <property type="entry name" value="Glyas_Fos-R_dOase_dom"/>
</dbReference>
<keyword evidence="3" id="KW-1185">Reference proteome</keyword>
<feature type="domain" description="VOC" evidence="1">
    <location>
        <begin position="4"/>
        <end position="120"/>
    </location>
</feature>
<dbReference type="InterPro" id="IPR029068">
    <property type="entry name" value="Glyas_Bleomycin-R_OHBP_Dase"/>
</dbReference>
<accession>A0A367RXL5</accession>
<dbReference type="Proteomes" id="UP000252107">
    <property type="component" value="Unassembled WGS sequence"/>
</dbReference>
<proteinExistence type="predicted"/>
<dbReference type="EMBL" id="LXQD01000043">
    <property type="protein sequence ID" value="RCJ40719.1"/>
    <property type="molecule type" value="Genomic_DNA"/>
</dbReference>
<comment type="caution">
    <text evidence="2">The sequence shown here is derived from an EMBL/GenBank/DDBJ whole genome shotgun (WGS) entry which is preliminary data.</text>
</comment>
<dbReference type="Pfam" id="PF00903">
    <property type="entry name" value="Glyoxalase"/>
    <property type="match status" value="1"/>
</dbReference>
<dbReference type="SUPFAM" id="SSF54593">
    <property type="entry name" value="Glyoxalase/Bleomycin resistance protein/Dihydroxybiphenyl dioxygenase"/>
    <property type="match status" value="1"/>
</dbReference>
<evidence type="ECO:0000313" key="2">
    <source>
        <dbReference type="EMBL" id="RCJ40719.1"/>
    </source>
</evidence>
<reference evidence="2" key="1">
    <citation type="submission" date="2016-04" db="EMBL/GenBank/DDBJ databases">
        <authorList>
            <person name="Tabuchi Yagui T.R."/>
        </authorList>
    </citation>
    <scope>NUCLEOTIDE SEQUENCE [LARGE SCALE GENOMIC DNA]</scope>
    <source>
        <strain evidence="2">NIES-26</strain>
    </source>
</reference>
<name>A0A367RXL5_9NOSO</name>
<dbReference type="InterPro" id="IPR037523">
    <property type="entry name" value="VOC_core"/>
</dbReference>
<organism evidence="2 3">
    <name type="scientific">Nostoc minutum NIES-26</name>
    <dbReference type="NCBI Taxonomy" id="1844469"/>
    <lineage>
        <taxon>Bacteria</taxon>
        <taxon>Bacillati</taxon>
        <taxon>Cyanobacteriota</taxon>
        <taxon>Cyanophyceae</taxon>
        <taxon>Nostocales</taxon>
        <taxon>Nostocaceae</taxon>
        <taxon>Nostoc</taxon>
    </lineage>
</organism>
<dbReference type="Gene3D" id="3.10.180.10">
    <property type="entry name" value="2,3-Dihydroxybiphenyl 1,2-Dioxygenase, domain 1"/>
    <property type="match status" value="1"/>
</dbReference>
<dbReference type="CDD" id="cd08351">
    <property type="entry name" value="ChaP_like"/>
    <property type="match status" value="1"/>
</dbReference>
<gene>
    <name evidence="2" type="ORF">A6770_09915</name>
</gene>
<dbReference type="AlphaFoldDB" id="A0A367RXL5"/>
<evidence type="ECO:0000313" key="3">
    <source>
        <dbReference type="Proteomes" id="UP000252107"/>
    </source>
</evidence>
<dbReference type="PROSITE" id="PS51819">
    <property type="entry name" value="VOC"/>
    <property type="match status" value="1"/>
</dbReference>